<dbReference type="AlphaFoldDB" id="A0A9N9XR54"/>
<proteinExistence type="predicted"/>
<reference evidence="1" key="1">
    <citation type="submission" date="2022-01" db="EMBL/GenBank/DDBJ databases">
        <authorList>
            <person name="King R."/>
        </authorList>
    </citation>
    <scope>NUCLEOTIDE SEQUENCE</scope>
</reference>
<organism evidence="1 2">
    <name type="scientific">Phyllotreta striolata</name>
    <name type="common">Striped flea beetle</name>
    <name type="synonym">Crioceris striolata</name>
    <dbReference type="NCBI Taxonomy" id="444603"/>
    <lineage>
        <taxon>Eukaryota</taxon>
        <taxon>Metazoa</taxon>
        <taxon>Ecdysozoa</taxon>
        <taxon>Arthropoda</taxon>
        <taxon>Hexapoda</taxon>
        <taxon>Insecta</taxon>
        <taxon>Pterygota</taxon>
        <taxon>Neoptera</taxon>
        <taxon>Endopterygota</taxon>
        <taxon>Coleoptera</taxon>
        <taxon>Polyphaga</taxon>
        <taxon>Cucujiformia</taxon>
        <taxon>Chrysomeloidea</taxon>
        <taxon>Chrysomelidae</taxon>
        <taxon>Galerucinae</taxon>
        <taxon>Alticini</taxon>
        <taxon>Phyllotreta</taxon>
    </lineage>
</organism>
<evidence type="ECO:0000313" key="2">
    <source>
        <dbReference type="Proteomes" id="UP001153712"/>
    </source>
</evidence>
<sequence length="99" mass="11090">MYSTCWQEKRILLDKCNGVQVSGESRGTVECNCWRTQDAVFSPPPSFRNVNRNTQALVAWKVEGTKISRVKPAISTPSAFPVYIWCDDQRIPAGSAQPN</sequence>
<dbReference type="Proteomes" id="UP001153712">
    <property type="component" value="Chromosome 4"/>
</dbReference>
<evidence type="ECO:0000313" key="1">
    <source>
        <dbReference type="EMBL" id="CAG9861138.1"/>
    </source>
</evidence>
<protein>
    <submittedName>
        <fullName evidence="1">Uncharacterized protein</fullName>
    </submittedName>
</protein>
<dbReference type="EMBL" id="OU900097">
    <property type="protein sequence ID" value="CAG9861138.1"/>
    <property type="molecule type" value="Genomic_DNA"/>
</dbReference>
<gene>
    <name evidence="1" type="ORF">PHYEVI_LOCUS7481</name>
</gene>
<accession>A0A9N9XR54</accession>
<name>A0A9N9XR54_PHYSR</name>
<keyword evidence="2" id="KW-1185">Reference proteome</keyword>